<keyword evidence="5" id="KW-1185">Reference proteome</keyword>
<dbReference type="InterPro" id="IPR028098">
    <property type="entry name" value="Glyco_trans_4-like_N"/>
</dbReference>
<proteinExistence type="predicted"/>
<dbReference type="SUPFAM" id="SSF53756">
    <property type="entry name" value="UDP-Glycosyltransferase/glycogen phosphorylase"/>
    <property type="match status" value="1"/>
</dbReference>
<evidence type="ECO:0000259" key="2">
    <source>
        <dbReference type="Pfam" id="PF00534"/>
    </source>
</evidence>
<protein>
    <submittedName>
        <fullName evidence="4">Glycosyltransferase family 1 protein</fullName>
    </submittedName>
</protein>
<dbReference type="PANTHER" id="PTHR46401">
    <property type="entry name" value="GLYCOSYLTRANSFERASE WBBK-RELATED"/>
    <property type="match status" value="1"/>
</dbReference>
<evidence type="ECO:0000313" key="4">
    <source>
        <dbReference type="EMBL" id="AZN37872.1"/>
    </source>
</evidence>
<name>A0A3S8ZWM9_9NEIS</name>
<organism evidence="4 5">
    <name type="scientific">Iodobacter ciconiae</name>
    <dbReference type="NCBI Taxonomy" id="2496266"/>
    <lineage>
        <taxon>Bacteria</taxon>
        <taxon>Pseudomonadati</taxon>
        <taxon>Pseudomonadota</taxon>
        <taxon>Betaproteobacteria</taxon>
        <taxon>Neisseriales</taxon>
        <taxon>Chitinibacteraceae</taxon>
        <taxon>Iodobacter</taxon>
    </lineage>
</organism>
<dbReference type="KEGG" id="iod:EJO50_16205"/>
<accession>A0A3S8ZWM9</accession>
<evidence type="ECO:0000259" key="3">
    <source>
        <dbReference type="Pfam" id="PF13439"/>
    </source>
</evidence>
<dbReference type="Pfam" id="PF00534">
    <property type="entry name" value="Glycos_transf_1"/>
    <property type="match status" value="1"/>
</dbReference>
<gene>
    <name evidence="4" type="ORF">EJO50_16205</name>
</gene>
<dbReference type="CDD" id="cd03809">
    <property type="entry name" value="GT4_MtfB-like"/>
    <property type="match status" value="1"/>
</dbReference>
<dbReference type="OrthoDB" id="433681at2"/>
<dbReference type="Pfam" id="PF13439">
    <property type="entry name" value="Glyco_transf_4"/>
    <property type="match status" value="1"/>
</dbReference>
<feature type="domain" description="Glycosyltransferase subfamily 4-like N-terminal" evidence="3">
    <location>
        <begin position="19"/>
        <end position="180"/>
    </location>
</feature>
<dbReference type="GO" id="GO:0016757">
    <property type="term" value="F:glycosyltransferase activity"/>
    <property type="evidence" value="ECO:0007669"/>
    <property type="project" value="InterPro"/>
</dbReference>
<dbReference type="Proteomes" id="UP000282438">
    <property type="component" value="Chromosome"/>
</dbReference>
<evidence type="ECO:0000256" key="1">
    <source>
        <dbReference type="ARBA" id="ARBA00022679"/>
    </source>
</evidence>
<feature type="domain" description="Glycosyl transferase family 1" evidence="2">
    <location>
        <begin position="198"/>
        <end position="333"/>
    </location>
</feature>
<dbReference type="InterPro" id="IPR001296">
    <property type="entry name" value="Glyco_trans_1"/>
</dbReference>
<reference evidence="4 5" key="1">
    <citation type="submission" date="2018-12" db="EMBL/GenBank/DDBJ databases">
        <title>Complete genome sequence of Iodobacter sp. H11R3.</title>
        <authorList>
            <person name="Bae J.-W."/>
        </authorList>
    </citation>
    <scope>NUCLEOTIDE SEQUENCE [LARGE SCALE GENOMIC DNA]</scope>
    <source>
        <strain evidence="4 5">H11R3</strain>
    </source>
</reference>
<dbReference type="GO" id="GO:0009103">
    <property type="term" value="P:lipopolysaccharide biosynthetic process"/>
    <property type="evidence" value="ECO:0007669"/>
    <property type="project" value="TreeGrafter"/>
</dbReference>
<dbReference type="PANTHER" id="PTHR46401:SF2">
    <property type="entry name" value="GLYCOSYLTRANSFERASE WBBK-RELATED"/>
    <property type="match status" value="1"/>
</dbReference>
<dbReference type="AlphaFoldDB" id="A0A3S8ZWM9"/>
<dbReference type="Gene3D" id="3.40.50.2000">
    <property type="entry name" value="Glycogen Phosphorylase B"/>
    <property type="match status" value="2"/>
</dbReference>
<sequence>MEKMNILFSAQGMIPPLTGIGRYATSLSRAMQQFDTDVDLDYYQFGRVSKKTNNEFLLSKIRNMVNRFPALKSYLRKKYHISHGRHIVRAKNYIYHEPNYIPTVLQYPYLVTVHDLSHIINPEWHPVERVRFLSEHLPLTLEKADAIFVVSKSVKKELTRWMPEVSNKLHITYNGVDHTRYSPESCNKNILDKYNLFNKEYFLFLGTIEPRKKIEDLLIAYQMLAQNKKTSLPLIIVGGVGWKCEDILDRIKHSKNVRWLQYVTEKDLPALLAGARCMVYPSAYEGFGLPVLEAMTVGTPVITTSGGAIQEIGGAAPFYFHKGDIEGMAEHMSNIAIAPECACDHITEGLIRSSYFTWDRCASRTLNTYRDVWANHY</sequence>
<evidence type="ECO:0000313" key="5">
    <source>
        <dbReference type="Proteomes" id="UP000282438"/>
    </source>
</evidence>
<keyword evidence="1 4" id="KW-0808">Transferase</keyword>
<dbReference type="EMBL" id="CP034433">
    <property type="protein sequence ID" value="AZN37872.1"/>
    <property type="molecule type" value="Genomic_DNA"/>
</dbReference>